<comment type="caution">
    <text evidence="1">The sequence shown here is derived from an EMBL/GenBank/DDBJ whole genome shotgun (WGS) entry which is preliminary data.</text>
</comment>
<proteinExistence type="predicted"/>
<gene>
    <name evidence="1" type="ORF">FWK35_00034146</name>
</gene>
<name>A0A6G0YRV2_APHCR</name>
<dbReference type="EMBL" id="VUJU01002702">
    <property type="protein sequence ID" value="KAF0760354.1"/>
    <property type="molecule type" value="Genomic_DNA"/>
</dbReference>
<protein>
    <submittedName>
        <fullName evidence="1">Uncharacterized protein</fullName>
    </submittedName>
</protein>
<evidence type="ECO:0000313" key="2">
    <source>
        <dbReference type="Proteomes" id="UP000478052"/>
    </source>
</evidence>
<dbReference type="AlphaFoldDB" id="A0A6G0YRV2"/>
<keyword evidence="2" id="KW-1185">Reference proteome</keyword>
<evidence type="ECO:0000313" key="1">
    <source>
        <dbReference type="EMBL" id="KAF0760354.1"/>
    </source>
</evidence>
<accession>A0A6G0YRV2</accession>
<dbReference type="Proteomes" id="UP000478052">
    <property type="component" value="Unassembled WGS sequence"/>
</dbReference>
<sequence>MMFFFSLCVSVYSITSRNNAPISQFQTLGVVSDVKVNILGAL</sequence>
<organism evidence="1 2">
    <name type="scientific">Aphis craccivora</name>
    <name type="common">Cowpea aphid</name>
    <dbReference type="NCBI Taxonomy" id="307492"/>
    <lineage>
        <taxon>Eukaryota</taxon>
        <taxon>Metazoa</taxon>
        <taxon>Ecdysozoa</taxon>
        <taxon>Arthropoda</taxon>
        <taxon>Hexapoda</taxon>
        <taxon>Insecta</taxon>
        <taxon>Pterygota</taxon>
        <taxon>Neoptera</taxon>
        <taxon>Paraneoptera</taxon>
        <taxon>Hemiptera</taxon>
        <taxon>Sternorrhyncha</taxon>
        <taxon>Aphidomorpha</taxon>
        <taxon>Aphidoidea</taxon>
        <taxon>Aphididae</taxon>
        <taxon>Aphidini</taxon>
        <taxon>Aphis</taxon>
        <taxon>Aphis</taxon>
    </lineage>
</organism>
<reference evidence="1 2" key="1">
    <citation type="submission" date="2019-08" db="EMBL/GenBank/DDBJ databases">
        <title>Whole genome of Aphis craccivora.</title>
        <authorList>
            <person name="Voronova N.V."/>
            <person name="Shulinski R.S."/>
            <person name="Bandarenka Y.V."/>
            <person name="Zhorov D.G."/>
            <person name="Warner D."/>
        </authorList>
    </citation>
    <scope>NUCLEOTIDE SEQUENCE [LARGE SCALE GENOMIC DNA]</scope>
    <source>
        <strain evidence="1">180601</strain>
        <tissue evidence="1">Whole Body</tissue>
    </source>
</reference>